<evidence type="ECO:0008006" key="3">
    <source>
        <dbReference type="Google" id="ProtNLM"/>
    </source>
</evidence>
<evidence type="ECO:0000313" key="2">
    <source>
        <dbReference type="Proteomes" id="UP001165060"/>
    </source>
</evidence>
<name>A0ABQ6MR11_9STRA</name>
<accession>A0ABQ6MR11</accession>
<dbReference type="Proteomes" id="UP001165060">
    <property type="component" value="Unassembled WGS sequence"/>
</dbReference>
<reference evidence="1 2" key="1">
    <citation type="journal article" date="2023" name="Commun. Biol.">
        <title>Genome analysis of Parmales, the sister group of diatoms, reveals the evolutionary specialization of diatoms from phago-mixotrophs to photoautotrophs.</title>
        <authorList>
            <person name="Ban H."/>
            <person name="Sato S."/>
            <person name="Yoshikawa S."/>
            <person name="Yamada K."/>
            <person name="Nakamura Y."/>
            <person name="Ichinomiya M."/>
            <person name="Sato N."/>
            <person name="Blanc-Mathieu R."/>
            <person name="Endo H."/>
            <person name="Kuwata A."/>
            <person name="Ogata H."/>
        </authorList>
    </citation>
    <scope>NUCLEOTIDE SEQUENCE [LARGE SCALE GENOMIC DNA]</scope>
</reference>
<protein>
    <recommendedName>
        <fullName evidence="3">Thioredoxin domain-containing protein</fullName>
    </recommendedName>
</protein>
<sequence length="439" mass="44081">PESPRLLAEFGIGSYPAIVAVRAANPNSGPGGGAARERRRDVTLEAGRTAAGVAAVAARLGGTLVHAAPGERELASLLGQGQRGGERAVLHVLPAGAGADGGGGARAAAGEALAAAREALADAAFEAALLPLVFAEVPHGAVPGARVALDLPGGAGTVELLPPSFYAEQGLPPPDDFLAALWDAALPPSHPLPAFPSLPALISWLATPPFLLFGELPPPGASPPGAAHLFLLGHPAGAVAEAALLLSSPPAPPGVTVVKLLPTDAAAVSYFGLDPAEPAAVLVLASGARCRRPGPGKAADLKAFADLCLSGEIPPALRSSYDPASPPDLSLPYPATTSATLAADLAERGAPALLVFTSPTCAACLRLSARLNAEPPPLPTLRLDVTKDELDPELGLSAGRVPAGYVWRGGLEFERLGGGLEGITEFLEGVEKGDTRGEL</sequence>
<organism evidence="1 2">
    <name type="scientific">Tetraparma gracilis</name>
    <dbReference type="NCBI Taxonomy" id="2962635"/>
    <lineage>
        <taxon>Eukaryota</taxon>
        <taxon>Sar</taxon>
        <taxon>Stramenopiles</taxon>
        <taxon>Ochrophyta</taxon>
        <taxon>Bolidophyceae</taxon>
        <taxon>Parmales</taxon>
        <taxon>Triparmaceae</taxon>
        <taxon>Tetraparma</taxon>
    </lineage>
</organism>
<proteinExistence type="predicted"/>
<evidence type="ECO:0000313" key="1">
    <source>
        <dbReference type="EMBL" id="GMI31261.1"/>
    </source>
</evidence>
<feature type="non-terminal residue" evidence="1">
    <location>
        <position position="1"/>
    </location>
</feature>
<dbReference type="EMBL" id="BRYB01005968">
    <property type="protein sequence ID" value="GMI31261.1"/>
    <property type="molecule type" value="Genomic_DNA"/>
</dbReference>
<comment type="caution">
    <text evidence="1">The sequence shown here is derived from an EMBL/GenBank/DDBJ whole genome shotgun (WGS) entry which is preliminary data.</text>
</comment>
<gene>
    <name evidence="1" type="ORF">TeGR_g8907</name>
</gene>
<keyword evidence="2" id="KW-1185">Reference proteome</keyword>